<dbReference type="EMBL" id="GIFC01007231">
    <property type="protein sequence ID" value="MXU89314.1"/>
    <property type="molecule type" value="Transcribed_RNA"/>
</dbReference>
<dbReference type="PROSITE" id="PS00399">
    <property type="entry name" value="SUCCINYL_COA_LIG_2"/>
    <property type="match status" value="1"/>
</dbReference>
<dbReference type="GO" id="GO:0005739">
    <property type="term" value="C:mitochondrion"/>
    <property type="evidence" value="ECO:0007669"/>
    <property type="project" value="TreeGrafter"/>
</dbReference>
<evidence type="ECO:0000256" key="1">
    <source>
        <dbReference type="SAM" id="SignalP"/>
    </source>
</evidence>
<evidence type="ECO:0000313" key="3">
    <source>
        <dbReference type="EMBL" id="MXU89314.1"/>
    </source>
</evidence>
<dbReference type="InterPro" id="IPR016102">
    <property type="entry name" value="Succinyl-CoA_synth-like"/>
</dbReference>
<dbReference type="GO" id="GO:0004775">
    <property type="term" value="F:succinate-CoA ligase (ADP-forming) activity"/>
    <property type="evidence" value="ECO:0007669"/>
    <property type="project" value="TreeGrafter"/>
</dbReference>
<dbReference type="InterPro" id="IPR005811">
    <property type="entry name" value="SUCC_ACL_C"/>
</dbReference>
<protein>
    <recommendedName>
        <fullName evidence="2">ATP-citrate synthase/succinyl-CoA ligase C-terminal domain-containing protein</fullName>
    </recommendedName>
</protein>
<dbReference type="GO" id="GO:0006099">
    <property type="term" value="P:tricarboxylic acid cycle"/>
    <property type="evidence" value="ECO:0007669"/>
    <property type="project" value="TreeGrafter"/>
</dbReference>
<dbReference type="GO" id="GO:0004776">
    <property type="term" value="F:succinate-CoA ligase (GDP-forming) activity"/>
    <property type="evidence" value="ECO:0007669"/>
    <property type="project" value="TreeGrafter"/>
</dbReference>
<dbReference type="PANTHER" id="PTHR11117:SF2">
    <property type="entry name" value="SUCCINATE--COA LIGASE [ADP_GDP-FORMING] SUBUNIT ALPHA, MITOCHONDRIAL"/>
    <property type="match status" value="1"/>
</dbReference>
<dbReference type="PANTHER" id="PTHR11117">
    <property type="entry name" value="SUCCINYL-COA LIGASE SUBUNIT ALPHA"/>
    <property type="match status" value="1"/>
</dbReference>
<dbReference type="Pfam" id="PF00549">
    <property type="entry name" value="Ligase_CoA"/>
    <property type="match status" value="1"/>
</dbReference>
<feature type="chain" id="PRO_5025464592" description="ATP-citrate synthase/succinyl-CoA ligase C-terminal domain-containing protein" evidence="1">
    <location>
        <begin position="22"/>
        <end position="107"/>
    </location>
</feature>
<proteinExistence type="predicted"/>
<dbReference type="InterPro" id="IPR017440">
    <property type="entry name" value="Cit_synth/succinyl-CoA_lig_AS"/>
</dbReference>
<name>A0A6B0UH01_IXORI</name>
<dbReference type="SUPFAM" id="SSF52210">
    <property type="entry name" value="Succinyl-CoA synthetase domains"/>
    <property type="match status" value="1"/>
</dbReference>
<keyword evidence="1" id="KW-0732">Signal</keyword>
<dbReference type="Gene3D" id="3.40.50.261">
    <property type="entry name" value="Succinyl-CoA synthetase domains"/>
    <property type="match status" value="1"/>
</dbReference>
<dbReference type="GO" id="GO:0009361">
    <property type="term" value="C:succinate-CoA ligase complex (ADP-forming)"/>
    <property type="evidence" value="ECO:0007669"/>
    <property type="project" value="TreeGrafter"/>
</dbReference>
<sequence>MLFCLQLFAGSFLLTTPTTRKFPWLVEVYSFAVKTQGTSAKPVVSFIAGLTAPPGRRMGHAGAIIAGGKGGAKEKIEALKAAGVTVTKSPAQMGAAMLQEMQKRGLA</sequence>
<accession>A0A6B0UH01</accession>
<organism evidence="3">
    <name type="scientific">Ixodes ricinus</name>
    <name type="common">Common tick</name>
    <name type="synonym">Acarus ricinus</name>
    <dbReference type="NCBI Taxonomy" id="34613"/>
    <lineage>
        <taxon>Eukaryota</taxon>
        <taxon>Metazoa</taxon>
        <taxon>Ecdysozoa</taxon>
        <taxon>Arthropoda</taxon>
        <taxon>Chelicerata</taxon>
        <taxon>Arachnida</taxon>
        <taxon>Acari</taxon>
        <taxon>Parasitiformes</taxon>
        <taxon>Ixodida</taxon>
        <taxon>Ixodoidea</taxon>
        <taxon>Ixodidae</taxon>
        <taxon>Ixodinae</taxon>
        <taxon>Ixodes</taxon>
    </lineage>
</organism>
<reference evidence="3" key="1">
    <citation type="submission" date="2019-12" db="EMBL/GenBank/DDBJ databases">
        <title>An insight into the sialome of adult female Ixodes ricinus ticks feeding for 6 days.</title>
        <authorList>
            <person name="Perner J."/>
            <person name="Ribeiro J.M.C."/>
        </authorList>
    </citation>
    <scope>NUCLEOTIDE SEQUENCE</scope>
    <source>
        <strain evidence="3">Semi-engorged</strain>
        <tissue evidence="3">Salivary glands</tissue>
    </source>
</reference>
<feature type="signal peptide" evidence="1">
    <location>
        <begin position="1"/>
        <end position="21"/>
    </location>
</feature>
<feature type="domain" description="ATP-citrate synthase/succinyl-CoA ligase C-terminal" evidence="2">
    <location>
        <begin position="39"/>
        <end position="84"/>
    </location>
</feature>
<dbReference type="AlphaFoldDB" id="A0A6B0UH01"/>
<evidence type="ECO:0000259" key="2">
    <source>
        <dbReference type="Pfam" id="PF00549"/>
    </source>
</evidence>